<evidence type="ECO:0000256" key="3">
    <source>
        <dbReference type="ARBA" id="ARBA00023163"/>
    </source>
</evidence>
<dbReference type="GO" id="GO:0003700">
    <property type="term" value="F:DNA-binding transcription factor activity"/>
    <property type="evidence" value="ECO:0007669"/>
    <property type="project" value="TreeGrafter"/>
</dbReference>
<sequence>MTIGHSSARQRLLETASELFYREGIRAIGVDTIVERSGVGKATLYRHFPTKDDLIAAYIEEEDRAHLRWFEEIIAAPDRSPKEQLLAWFEACDQRIKEPGFRGCPFLNAMAEIAEPEHPAYQHAVQHEKALRDRLAQISQQAGARDPEQLADQLLLVVNGALASASLFGESSPAHQLKTIAAHLIDLQLEHTQIKS</sequence>
<dbReference type="Proteomes" id="UP000287352">
    <property type="component" value="Unassembled WGS sequence"/>
</dbReference>
<organism evidence="6 7">
    <name type="scientific">Tengunoibacter tsumagoiensis</name>
    <dbReference type="NCBI Taxonomy" id="2014871"/>
    <lineage>
        <taxon>Bacteria</taxon>
        <taxon>Bacillati</taxon>
        <taxon>Chloroflexota</taxon>
        <taxon>Ktedonobacteria</taxon>
        <taxon>Ktedonobacterales</taxon>
        <taxon>Dictyobacteraceae</taxon>
        <taxon>Tengunoibacter</taxon>
    </lineage>
</organism>
<dbReference type="GO" id="GO:0000976">
    <property type="term" value="F:transcription cis-regulatory region binding"/>
    <property type="evidence" value="ECO:0007669"/>
    <property type="project" value="TreeGrafter"/>
</dbReference>
<evidence type="ECO:0000256" key="1">
    <source>
        <dbReference type="ARBA" id="ARBA00023015"/>
    </source>
</evidence>
<evidence type="ECO:0000256" key="2">
    <source>
        <dbReference type="ARBA" id="ARBA00023125"/>
    </source>
</evidence>
<accession>A0A402A8E5</accession>
<dbReference type="InterPro" id="IPR001647">
    <property type="entry name" value="HTH_TetR"/>
</dbReference>
<dbReference type="PROSITE" id="PS50977">
    <property type="entry name" value="HTH_TETR_2"/>
    <property type="match status" value="1"/>
</dbReference>
<dbReference type="Gene3D" id="1.10.357.10">
    <property type="entry name" value="Tetracycline Repressor, domain 2"/>
    <property type="match status" value="1"/>
</dbReference>
<protein>
    <submittedName>
        <fullName evidence="6">TetR family transcriptional regulator</fullName>
    </submittedName>
</protein>
<dbReference type="PRINTS" id="PR00455">
    <property type="entry name" value="HTHTETR"/>
</dbReference>
<dbReference type="Pfam" id="PF16925">
    <property type="entry name" value="TetR_C_13"/>
    <property type="match status" value="1"/>
</dbReference>
<dbReference type="InterPro" id="IPR036271">
    <property type="entry name" value="Tet_transcr_reg_TetR-rel_C_sf"/>
</dbReference>
<dbReference type="InterPro" id="IPR050109">
    <property type="entry name" value="HTH-type_TetR-like_transc_reg"/>
</dbReference>
<keyword evidence="2 4" id="KW-0238">DNA-binding</keyword>
<feature type="DNA-binding region" description="H-T-H motif" evidence="4">
    <location>
        <begin position="29"/>
        <end position="48"/>
    </location>
</feature>
<dbReference type="PANTHER" id="PTHR30055:SF200">
    <property type="entry name" value="HTH-TYPE TRANSCRIPTIONAL REPRESSOR BDCR"/>
    <property type="match status" value="1"/>
</dbReference>
<keyword evidence="7" id="KW-1185">Reference proteome</keyword>
<dbReference type="InterPro" id="IPR009057">
    <property type="entry name" value="Homeodomain-like_sf"/>
</dbReference>
<proteinExistence type="predicted"/>
<evidence type="ECO:0000313" key="6">
    <source>
        <dbReference type="EMBL" id="GCE15434.1"/>
    </source>
</evidence>
<dbReference type="OrthoDB" id="116240at2"/>
<dbReference type="InterPro" id="IPR011075">
    <property type="entry name" value="TetR_C"/>
</dbReference>
<evidence type="ECO:0000259" key="5">
    <source>
        <dbReference type="PROSITE" id="PS50977"/>
    </source>
</evidence>
<keyword evidence="1" id="KW-0805">Transcription regulation</keyword>
<dbReference type="SUPFAM" id="SSF48498">
    <property type="entry name" value="Tetracyclin repressor-like, C-terminal domain"/>
    <property type="match status" value="1"/>
</dbReference>
<name>A0A402A8E5_9CHLR</name>
<reference evidence="7" key="1">
    <citation type="submission" date="2018-12" db="EMBL/GenBank/DDBJ databases">
        <title>Tengunoibacter tsumagoiensis gen. nov., sp. nov., Dictyobacter kobayashii sp. nov., D. alpinus sp. nov., and D. joshuensis sp. nov. and description of Dictyobacteraceae fam. nov. within the order Ktedonobacterales isolated from Tengu-no-mugimeshi.</title>
        <authorList>
            <person name="Wang C.M."/>
            <person name="Zheng Y."/>
            <person name="Sakai Y."/>
            <person name="Toyoda A."/>
            <person name="Minakuchi Y."/>
            <person name="Abe K."/>
            <person name="Yokota A."/>
            <person name="Yabe S."/>
        </authorList>
    </citation>
    <scope>NUCLEOTIDE SEQUENCE [LARGE SCALE GENOMIC DNA]</scope>
    <source>
        <strain evidence="7">Uno3</strain>
    </source>
</reference>
<comment type="caution">
    <text evidence="6">The sequence shown here is derived from an EMBL/GenBank/DDBJ whole genome shotgun (WGS) entry which is preliminary data.</text>
</comment>
<keyword evidence="3" id="KW-0804">Transcription</keyword>
<dbReference type="PANTHER" id="PTHR30055">
    <property type="entry name" value="HTH-TYPE TRANSCRIPTIONAL REGULATOR RUTR"/>
    <property type="match status" value="1"/>
</dbReference>
<dbReference type="Pfam" id="PF00440">
    <property type="entry name" value="TetR_N"/>
    <property type="match status" value="1"/>
</dbReference>
<dbReference type="SUPFAM" id="SSF46689">
    <property type="entry name" value="Homeodomain-like"/>
    <property type="match status" value="1"/>
</dbReference>
<dbReference type="AlphaFoldDB" id="A0A402A8E5"/>
<evidence type="ECO:0000256" key="4">
    <source>
        <dbReference type="PROSITE-ProRule" id="PRU00335"/>
    </source>
</evidence>
<feature type="domain" description="HTH tetR-type" evidence="5">
    <location>
        <begin position="6"/>
        <end position="66"/>
    </location>
</feature>
<dbReference type="RefSeq" id="WP_126582899.1">
    <property type="nucleotide sequence ID" value="NZ_BIFR01000002.1"/>
</dbReference>
<gene>
    <name evidence="6" type="ORF">KTT_52930</name>
</gene>
<dbReference type="EMBL" id="BIFR01000002">
    <property type="protein sequence ID" value="GCE15434.1"/>
    <property type="molecule type" value="Genomic_DNA"/>
</dbReference>
<evidence type="ECO:0000313" key="7">
    <source>
        <dbReference type="Proteomes" id="UP000287352"/>
    </source>
</evidence>